<evidence type="ECO:0000256" key="1">
    <source>
        <dbReference type="ARBA" id="ARBA00022723"/>
    </source>
</evidence>
<keyword evidence="1" id="KW-0479">Metal-binding</keyword>
<dbReference type="InterPro" id="IPR017969">
    <property type="entry name" value="Heavy-metal-associated_CS"/>
</dbReference>
<evidence type="ECO:0000313" key="3">
    <source>
        <dbReference type="EMBL" id="TFZ82708.1"/>
    </source>
</evidence>
<dbReference type="EMBL" id="SRIO01000007">
    <property type="protein sequence ID" value="TFZ82708.1"/>
    <property type="molecule type" value="Genomic_DNA"/>
</dbReference>
<organism evidence="3 4">
    <name type="scientific">Candidatus Macondimonas diazotrophica</name>
    <dbReference type="NCBI Taxonomy" id="2305248"/>
    <lineage>
        <taxon>Bacteria</taxon>
        <taxon>Pseudomonadati</taxon>
        <taxon>Pseudomonadota</taxon>
        <taxon>Gammaproteobacteria</taxon>
        <taxon>Chromatiales</taxon>
        <taxon>Ectothiorhodospiraceae</taxon>
        <taxon>Candidatus Macondimonas</taxon>
    </lineage>
</organism>
<accession>A0A4Z0FB52</accession>
<dbReference type="PROSITE" id="PS01047">
    <property type="entry name" value="HMA_1"/>
    <property type="match status" value="1"/>
</dbReference>
<evidence type="ECO:0000259" key="2">
    <source>
        <dbReference type="PROSITE" id="PS50846"/>
    </source>
</evidence>
<dbReference type="Proteomes" id="UP000297890">
    <property type="component" value="Unassembled WGS sequence"/>
</dbReference>
<feature type="domain" description="HMA" evidence="2">
    <location>
        <begin position="1"/>
        <end position="63"/>
    </location>
</feature>
<reference evidence="3 4" key="1">
    <citation type="journal article" date="2019" name="ISME J.">
        <title>Candidatus Macondimonas diazotrophica, a novel gammaproteobacterial genus dominating crude-oil-contaminated coastal sediments.</title>
        <authorList>
            <person name="Karthikeyan S."/>
            <person name="Konstantinidis K."/>
        </authorList>
    </citation>
    <scope>NUCLEOTIDE SEQUENCE [LARGE SCALE GENOMIC DNA]</scope>
    <source>
        <strain evidence="3 4">KTK01</strain>
    </source>
</reference>
<dbReference type="Gene3D" id="3.30.70.100">
    <property type="match status" value="1"/>
</dbReference>
<dbReference type="GO" id="GO:0046872">
    <property type="term" value="F:metal ion binding"/>
    <property type="evidence" value="ECO:0007669"/>
    <property type="project" value="UniProtKB-KW"/>
</dbReference>
<gene>
    <name evidence="3" type="ORF">E4680_07030</name>
</gene>
<evidence type="ECO:0000313" key="4">
    <source>
        <dbReference type="Proteomes" id="UP000297890"/>
    </source>
</evidence>
<dbReference type="AlphaFoldDB" id="A0A4Z0FB52"/>
<dbReference type="RefSeq" id="WP_135281695.1">
    <property type="nucleotide sequence ID" value="NZ_SRIO01000007.1"/>
</dbReference>
<dbReference type="InterPro" id="IPR036163">
    <property type="entry name" value="HMA_dom_sf"/>
</dbReference>
<dbReference type="SUPFAM" id="SSF55008">
    <property type="entry name" value="HMA, heavy metal-associated domain"/>
    <property type="match status" value="1"/>
</dbReference>
<sequence length="66" mass="7038">MVVLKIDGMTCGHCVKAVSSALEQIPGVRAVRVDLERGQAEIDGSAELAQLIEAVREEGYDVQPVS</sequence>
<dbReference type="Pfam" id="PF00403">
    <property type="entry name" value="HMA"/>
    <property type="match status" value="1"/>
</dbReference>
<comment type="caution">
    <text evidence="3">The sequence shown here is derived from an EMBL/GenBank/DDBJ whole genome shotgun (WGS) entry which is preliminary data.</text>
</comment>
<proteinExistence type="predicted"/>
<protein>
    <submittedName>
        <fullName evidence="3">Copper chaperone</fullName>
    </submittedName>
</protein>
<dbReference type="CDD" id="cd00371">
    <property type="entry name" value="HMA"/>
    <property type="match status" value="1"/>
</dbReference>
<dbReference type="FunFam" id="3.30.70.100:FF:000001">
    <property type="entry name" value="ATPase copper transporting beta"/>
    <property type="match status" value="1"/>
</dbReference>
<dbReference type="OrthoDB" id="9814359at2"/>
<dbReference type="InterPro" id="IPR006121">
    <property type="entry name" value="HMA_dom"/>
</dbReference>
<dbReference type="PROSITE" id="PS50846">
    <property type="entry name" value="HMA_2"/>
    <property type="match status" value="1"/>
</dbReference>
<name>A0A4Z0FB52_9GAMM</name>
<keyword evidence="4" id="KW-1185">Reference proteome</keyword>